<reference evidence="11 12" key="1">
    <citation type="submission" date="2024-04" db="EMBL/GenBank/DDBJ databases">
        <title>Methanococcoides sp. LMO-2.</title>
        <authorList>
            <person name="Liang L."/>
        </authorList>
    </citation>
    <scope>NUCLEOTIDE SEQUENCE [LARGE SCALE GENOMIC DNA]</scope>
    <source>
        <strain evidence="11 12">LMO-2</strain>
    </source>
</reference>
<feature type="transmembrane region" description="Helical" evidence="9">
    <location>
        <begin position="461"/>
        <end position="483"/>
    </location>
</feature>
<name>A0ABU9KU73_9EURY</name>
<feature type="transmembrane region" description="Helical" evidence="9">
    <location>
        <begin position="433"/>
        <end position="455"/>
    </location>
</feature>
<evidence type="ECO:0000313" key="11">
    <source>
        <dbReference type="EMBL" id="MEL4305957.1"/>
    </source>
</evidence>
<proteinExistence type="inferred from homology"/>
<dbReference type="Pfam" id="PF02355">
    <property type="entry name" value="SecD_SecF_C"/>
    <property type="match status" value="1"/>
</dbReference>
<protein>
    <recommendedName>
        <fullName evidence="9">Protein-export membrane protein SecD</fullName>
    </recommendedName>
</protein>
<dbReference type="SUPFAM" id="SSF82866">
    <property type="entry name" value="Multidrug efflux transporter AcrB transmembrane domain"/>
    <property type="match status" value="1"/>
</dbReference>
<dbReference type="InterPro" id="IPR048634">
    <property type="entry name" value="SecD_SecF_C"/>
</dbReference>
<dbReference type="Gene3D" id="1.20.1640.10">
    <property type="entry name" value="Multidrug efflux transporter AcrB transmembrane domain"/>
    <property type="match status" value="1"/>
</dbReference>
<sequence length="564" mass="60759">MREEEVKKGLKSDLRVWLLIAAVLFSVVMIHPWYSSDEGLTTDLNYGLDLEGGSWIQIRLQGAVTQVDGDIAQMVPAIIEPVIGSSIDVNTVTGGSGDEFSSVGTTVVFTTDTYVSDLQMDLIGLGDSDITHSGDTSEVVLYTNKQTLITQYLSDSLDAEVIPLPLGGSVEYEIRKEVSQEDLQSLMEDVGGSILTEADGTPIYREGVRTETRDMTRDILSEKLNSLGLKDIPVRTVGDDYILIDFAGTDLATAKDIVEKPGKFEIRVQTQGNETAHVLYGDAIEKVGVVSFHDGQWHTPFTLSEEGALALQKVAMETGATSDPSSHWLYMYLDDNEVYGAPLSYSAASRLTEVPIYSWEASTGPEEDSKAEAEQLQIHLRAGALPVNVVLMGSGQVDAALGAQFKKQALFAGLFALLAVALVVFRRYGQKEILLPMVGTSICELIMILGVAATIKWQLDLPAIAGIIAAIGTGIDHLVIITDEVLYEGKLPSTKVYLERITKAFGIIFAAAATTTIAMSPLVVMGFGALKGFAITTIIGVLIGVLIARPVYGKVIKEVLSEAE</sequence>
<evidence type="ECO:0000256" key="7">
    <source>
        <dbReference type="ARBA" id="ARBA00023010"/>
    </source>
</evidence>
<feature type="domain" description="Protein export membrane protein SecD/SecF C-terminal" evidence="10">
    <location>
        <begin position="396"/>
        <end position="546"/>
    </location>
</feature>
<organism evidence="11 12">
    <name type="scientific">Methanococcoides cohabitans</name>
    <dbReference type="NCBI Taxonomy" id="3136559"/>
    <lineage>
        <taxon>Archaea</taxon>
        <taxon>Methanobacteriati</taxon>
        <taxon>Methanobacteriota</taxon>
        <taxon>Stenosarchaea group</taxon>
        <taxon>Methanomicrobia</taxon>
        <taxon>Methanosarcinales</taxon>
        <taxon>Methanosarcinaceae</taxon>
        <taxon>Methanococcoides</taxon>
    </lineage>
</organism>
<gene>
    <name evidence="9" type="primary">secD</name>
    <name evidence="11" type="ORF">WOA13_09010</name>
</gene>
<evidence type="ECO:0000313" key="12">
    <source>
        <dbReference type="Proteomes" id="UP001396646"/>
    </source>
</evidence>
<evidence type="ECO:0000256" key="3">
    <source>
        <dbReference type="ARBA" id="ARBA00022475"/>
    </source>
</evidence>
<keyword evidence="7 9" id="KW-0811">Translocation</keyword>
<dbReference type="HAMAP" id="MF_01463_A">
    <property type="entry name" value="SecD_A"/>
    <property type="match status" value="1"/>
</dbReference>
<evidence type="ECO:0000256" key="4">
    <source>
        <dbReference type="ARBA" id="ARBA00022692"/>
    </source>
</evidence>
<comment type="function">
    <text evidence="9">Involved in protein export.</text>
</comment>
<evidence type="ECO:0000256" key="6">
    <source>
        <dbReference type="ARBA" id="ARBA00022989"/>
    </source>
</evidence>
<keyword evidence="12" id="KW-1185">Reference proteome</keyword>
<dbReference type="NCBIfam" id="NF006217">
    <property type="entry name" value="PRK08343.1-3"/>
    <property type="match status" value="1"/>
</dbReference>
<accession>A0ABU9KU73</accession>
<dbReference type="InterPro" id="IPR022813">
    <property type="entry name" value="SecD/SecF_arch_bac"/>
</dbReference>
<keyword evidence="6 9" id="KW-1133">Transmembrane helix</keyword>
<feature type="transmembrane region" description="Helical" evidence="9">
    <location>
        <begin position="504"/>
        <end position="527"/>
    </location>
</feature>
<dbReference type="PANTHER" id="PTHR30081:SF1">
    <property type="entry name" value="PROTEIN TRANSLOCASE SUBUNIT SECD"/>
    <property type="match status" value="1"/>
</dbReference>
<evidence type="ECO:0000256" key="2">
    <source>
        <dbReference type="ARBA" id="ARBA00022448"/>
    </source>
</evidence>
<evidence type="ECO:0000256" key="5">
    <source>
        <dbReference type="ARBA" id="ARBA00022927"/>
    </source>
</evidence>
<feature type="transmembrane region" description="Helical" evidence="9">
    <location>
        <begin position="533"/>
        <end position="552"/>
    </location>
</feature>
<comment type="caution">
    <text evidence="11">The sequence shown here is derived from an EMBL/GenBank/DDBJ whole genome shotgun (WGS) entry which is preliminary data.</text>
</comment>
<feature type="transmembrane region" description="Helical" evidence="9">
    <location>
        <begin position="409"/>
        <end position="426"/>
    </location>
</feature>
<dbReference type="Gene3D" id="3.30.70.3220">
    <property type="match status" value="1"/>
</dbReference>
<keyword evidence="2 9" id="KW-0813">Transport</keyword>
<keyword evidence="5 9" id="KW-0653">Protein transport</keyword>
<dbReference type="InterPro" id="IPR024912">
    <property type="entry name" value="SecD_arc"/>
</dbReference>
<evidence type="ECO:0000259" key="10">
    <source>
        <dbReference type="Pfam" id="PF02355"/>
    </source>
</evidence>
<dbReference type="RefSeq" id="WP_342127569.1">
    <property type="nucleotide sequence ID" value="NZ_JBCAUS010000006.1"/>
</dbReference>
<keyword evidence="8 9" id="KW-0472">Membrane</keyword>
<evidence type="ECO:0000256" key="9">
    <source>
        <dbReference type="HAMAP-Rule" id="MF_01463"/>
    </source>
</evidence>
<dbReference type="Proteomes" id="UP001396646">
    <property type="component" value="Unassembled WGS sequence"/>
</dbReference>
<comment type="subcellular location">
    <subcellularLocation>
        <location evidence="1 9">Cell membrane</location>
        <topology evidence="1 9">Multi-pass membrane protein</topology>
    </subcellularLocation>
</comment>
<evidence type="ECO:0000256" key="1">
    <source>
        <dbReference type="ARBA" id="ARBA00004651"/>
    </source>
</evidence>
<keyword evidence="4 9" id="KW-0812">Transmembrane</keyword>
<comment type="similarity">
    <text evidence="9">Belongs to the SecD/SecF family. SecD subfamily.</text>
</comment>
<feature type="transmembrane region" description="Helical" evidence="9">
    <location>
        <begin position="16"/>
        <end position="34"/>
    </location>
</feature>
<dbReference type="PANTHER" id="PTHR30081">
    <property type="entry name" value="PROTEIN-EXPORT MEMBRANE PROTEIN SEC"/>
    <property type="match status" value="1"/>
</dbReference>
<keyword evidence="3 9" id="KW-1003">Cell membrane</keyword>
<comment type="subunit">
    <text evidence="9">Part of the protein translocation apparatus. Forms a complex with SecF.</text>
</comment>
<dbReference type="EMBL" id="JBCAUS010000006">
    <property type="protein sequence ID" value="MEL4305957.1"/>
    <property type="molecule type" value="Genomic_DNA"/>
</dbReference>
<evidence type="ECO:0000256" key="8">
    <source>
        <dbReference type="ARBA" id="ARBA00023136"/>
    </source>
</evidence>